<organism evidence="2 3">
    <name type="scientific">Peptoniphilus lacrimalis</name>
    <dbReference type="NCBI Taxonomy" id="33031"/>
    <lineage>
        <taxon>Bacteria</taxon>
        <taxon>Bacillati</taxon>
        <taxon>Bacillota</taxon>
        <taxon>Tissierellia</taxon>
        <taxon>Tissierellales</taxon>
        <taxon>Peptoniphilaceae</taxon>
        <taxon>Peptoniphilus</taxon>
    </lineage>
</organism>
<dbReference type="CDD" id="cd00755">
    <property type="entry name" value="YgdL_like"/>
    <property type="match status" value="1"/>
</dbReference>
<dbReference type="InterPro" id="IPR045886">
    <property type="entry name" value="ThiF/MoeB/HesA"/>
</dbReference>
<dbReference type="InterPro" id="IPR000594">
    <property type="entry name" value="ThiF_NAD_FAD-bd"/>
</dbReference>
<keyword evidence="2" id="KW-0548">Nucleotidyltransferase</keyword>
<evidence type="ECO:0000313" key="2">
    <source>
        <dbReference type="EMBL" id="SUB57468.1"/>
    </source>
</evidence>
<dbReference type="GO" id="GO:0061504">
    <property type="term" value="P:cyclic threonylcarbamoyladenosine biosynthetic process"/>
    <property type="evidence" value="ECO:0007669"/>
    <property type="project" value="TreeGrafter"/>
</dbReference>
<accession>A0A379C5U8</accession>
<evidence type="ECO:0000259" key="1">
    <source>
        <dbReference type="Pfam" id="PF00899"/>
    </source>
</evidence>
<name>A0A379C5U8_9FIRM</name>
<dbReference type="GO" id="GO:0008641">
    <property type="term" value="F:ubiquitin-like modifier activating enzyme activity"/>
    <property type="evidence" value="ECO:0007669"/>
    <property type="project" value="InterPro"/>
</dbReference>
<dbReference type="AlphaFoldDB" id="A0A379C5U8"/>
<gene>
    <name evidence="2" type="primary">moeZ</name>
    <name evidence="2" type="ORF">NCTC13149_01311</name>
</gene>
<dbReference type="Pfam" id="PF00899">
    <property type="entry name" value="ThiF"/>
    <property type="match status" value="1"/>
</dbReference>
<dbReference type="RefSeq" id="WP_019034812.1">
    <property type="nucleotide sequence ID" value="NZ_CAMUOS010000004.1"/>
</dbReference>
<dbReference type="OrthoDB" id="9804150at2"/>
<dbReference type="Proteomes" id="UP000255517">
    <property type="component" value="Unassembled WGS sequence"/>
</dbReference>
<dbReference type="PROSITE" id="PS51257">
    <property type="entry name" value="PROKAR_LIPOPROTEIN"/>
    <property type="match status" value="1"/>
</dbReference>
<keyword evidence="2" id="KW-0808">Transferase</keyword>
<sequence length="228" mass="25923">MGFFDRSRLILSDKELEKINNSSVLVFGLGGVGCAACESLVRAGIGKIGICDKDMYEESNLNRQLYATKESLGKNKVDVTYDRIKSIRDIEIVKYPFDFNKENEDKINFSDYSYIIDAIDTIASKILIIEKARKENIKVISAMGTGNKYDPTKFKVSYIEKTKIDPIARIMRRELKDRNIKKVPVVYSEEIPQKTQNRTPGSISFVPPVCGFILTSYVIRDIINRGEK</sequence>
<reference evidence="2 3" key="1">
    <citation type="submission" date="2018-06" db="EMBL/GenBank/DDBJ databases">
        <authorList>
            <consortium name="Pathogen Informatics"/>
            <person name="Doyle S."/>
        </authorList>
    </citation>
    <scope>NUCLEOTIDE SEQUENCE [LARGE SCALE GENOMIC DNA]</scope>
    <source>
        <strain evidence="2 3">NCTC13149</strain>
    </source>
</reference>
<dbReference type="InterPro" id="IPR035985">
    <property type="entry name" value="Ubiquitin-activating_enz"/>
</dbReference>
<protein>
    <submittedName>
        <fullName evidence="2">Probable adenylyltransferase/sulfurtransferase MoeZ</fullName>
    </submittedName>
</protein>
<feature type="domain" description="THIF-type NAD/FAD binding fold" evidence="1">
    <location>
        <begin position="9"/>
        <end position="163"/>
    </location>
</feature>
<evidence type="ECO:0000313" key="3">
    <source>
        <dbReference type="Proteomes" id="UP000255517"/>
    </source>
</evidence>
<dbReference type="Gene3D" id="3.40.50.720">
    <property type="entry name" value="NAD(P)-binding Rossmann-like Domain"/>
    <property type="match status" value="1"/>
</dbReference>
<dbReference type="SUPFAM" id="SSF69572">
    <property type="entry name" value="Activating enzymes of the ubiquitin-like proteins"/>
    <property type="match status" value="1"/>
</dbReference>
<dbReference type="EMBL" id="UGSZ01000001">
    <property type="protein sequence ID" value="SUB57468.1"/>
    <property type="molecule type" value="Genomic_DNA"/>
</dbReference>
<dbReference type="GO" id="GO:0016779">
    <property type="term" value="F:nucleotidyltransferase activity"/>
    <property type="evidence" value="ECO:0007669"/>
    <property type="project" value="UniProtKB-KW"/>
</dbReference>
<proteinExistence type="predicted"/>
<dbReference type="PANTHER" id="PTHR43267:SF1">
    <property type="entry name" value="TRNA THREONYLCARBAMOYLADENOSINE DEHYDRATASE"/>
    <property type="match status" value="1"/>
</dbReference>
<dbReference type="STRING" id="1122949.GCA_000378725_01049"/>
<dbReference type="PANTHER" id="PTHR43267">
    <property type="entry name" value="TRNA THREONYLCARBAMOYLADENOSINE DEHYDRATASE"/>
    <property type="match status" value="1"/>
</dbReference>
<dbReference type="GO" id="GO:0061503">
    <property type="term" value="F:tRNA threonylcarbamoyladenosine dehydratase"/>
    <property type="evidence" value="ECO:0007669"/>
    <property type="project" value="TreeGrafter"/>
</dbReference>